<evidence type="ECO:0000313" key="3">
    <source>
        <dbReference type="Proteomes" id="UP000006038"/>
    </source>
</evidence>
<sequence length="80" mass="9346">MHTWNLCSCHGRMLLLLLLQLNSHSHKGVTDSSSRITTCTRFRRENSKFRDGVPVPLKKYLLLPTSNRILFSQNKFIFQI</sequence>
<dbReference type="AlphaFoldDB" id="J3MZ17"/>
<feature type="chain" id="PRO_5003775364" description="Secreted protein" evidence="1">
    <location>
        <begin position="26"/>
        <end position="80"/>
    </location>
</feature>
<evidence type="ECO:0000256" key="1">
    <source>
        <dbReference type="SAM" id="SignalP"/>
    </source>
</evidence>
<protein>
    <recommendedName>
        <fullName evidence="4">Secreted protein</fullName>
    </recommendedName>
</protein>
<keyword evidence="3" id="KW-1185">Reference proteome</keyword>
<dbReference type="Proteomes" id="UP000006038">
    <property type="component" value="Chromosome 9"/>
</dbReference>
<feature type="signal peptide" evidence="1">
    <location>
        <begin position="1"/>
        <end position="25"/>
    </location>
</feature>
<evidence type="ECO:0008006" key="4">
    <source>
        <dbReference type="Google" id="ProtNLM"/>
    </source>
</evidence>
<organism evidence="2">
    <name type="scientific">Oryza brachyantha</name>
    <name type="common">malo sina</name>
    <dbReference type="NCBI Taxonomy" id="4533"/>
    <lineage>
        <taxon>Eukaryota</taxon>
        <taxon>Viridiplantae</taxon>
        <taxon>Streptophyta</taxon>
        <taxon>Embryophyta</taxon>
        <taxon>Tracheophyta</taxon>
        <taxon>Spermatophyta</taxon>
        <taxon>Magnoliopsida</taxon>
        <taxon>Liliopsida</taxon>
        <taxon>Poales</taxon>
        <taxon>Poaceae</taxon>
        <taxon>BOP clade</taxon>
        <taxon>Oryzoideae</taxon>
        <taxon>Oryzeae</taxon>
        <taxon>Oryzinae</taxon>
        <taxon>Oryza</taxon>
    </lineage>
</organism>
<evidence type="ECO:0000313" key="2">
    <source>
        <dbReference type="EnsemblPlants" id="OB09G22460.1"/>
    </source>
</evidence>
<keyword evidence="1" id="KW-0732">Signal</keyword>
<reference evidence="2" key="1">
    <citation type="journal article" date="2013" name="Nat. Commun.">
        <title>Whole-genome sequencing of Oryza brachyantha reveals mechanisms underlying Oryza genome evolution.</title>
        <authorList>
            <person name="Chen J."/>
            <person name="Huang Q."/>
            <person name="Gao D."/>
            <person name="Wang J."/>
            <person name="Lang Y."/>
            <person name="Liu T."/>
            <person name="Li B."/>
            <person name="Bai Z."/>
            <person name="Luis Goicoechea J."/>
            <person name="Liang C."/>
            <person name="Chen C."/>
            <person name="Zhang W."/>
            <person name="Sun S."/>
            <person name="Liao Y."/>
            <person name="Zhang X."/>
            <person name="Yang L."/>
            <person name="Song C."/>
            <person name="Wang M."/>
            <person name="Shi J."/>
            <person name="Liu G."/>
            <person name="Liu J."/>
            <person name="Zhou H."/>
            <person name="Zhou W."/>
            <person name="Yu Q."/>
            <person name="An N."/>
            <person name="Chen Y."/>
            <person name="Cai Q."/>
            <person name="Wang B."/>
            <person name="Liu B."/>
            <person name="Min J."/>
            <person name="Huang Y."/>
            <person name="Wu H."/>
            <person name="Li Z."/>
            <person name="Zhang Y."/>
            <person name="Yin Y."/>
            <person name="Song W."/>
            <person name="Jiang J."/>
            <person name="Jackson S.A."/>
            <person name="Wing R.A."/>
            <person name="Wang J."/>
            <person name="Chen M."/>
        </authorList>
    </citation>
    <scope>NUCLEOTIDE SEQUENCE [LARGE SCALE GENOMIC DNA]</scope>
    <source>
        <strain evidence="2">cv. IRGC 101232</strain>
    </source>
</reference>
<dbReference type="EnsemblPlants" id="OB09G22460.1">
    <property type="protein sequence ID" value="OB09G22460.1"/>
    <property type="gene ID" value="OB09G22460"/>
</dbReference>
<dbReference type="Gramene" id="OB09G22460.1">
    <property type="protein sequence ID" value="OB09G22460.1"/>
    <property type="gene ID" value="OB09G22460"/>
</dbReference>
<name>J3MZ17_ORYBR</name>
<dbReference type="HOGENOM" id="CLU_2593648_0_0_1"/>
<accession>J3MZ17</accession>
<reference evidence="2" key="2">
    <citation type="submission" date="2013-04" db="UniProtKB">
        <authorList>
            <consortium name="EnsemblPlants"/>
        </authorList>
    </citation>
    <scope>IDENTIFICATION</scope>
</reference>
<proteinExistence type="predicted"/>